<feature type="transmembrane region" description="Helical" evidence="1">
    <location>
        <begin position="21"/>
        <end position="38"/>
    </location>
</feature>
<evidence type="ECO:0000313" key="3">
    <source>
        <dbReference type="EMBL" id="HFB54901.1"/>
    </source>
</evidence>
<keyword evidence="1" id="KW-0472">Membrane</keyword>
<evidence type="ECO:0000256" key="1">
    <source>
        <dbReference type="SAM" id="Phobius"/>
    </source>
</evidence>
<proteinExistence type="predicted"/>
<feature type="transmembrane region" description="Helical" evidence="1">
    <location>
        <begin position="91"/>
        <end position="109"/>
    </location>
</feature>
<reference evidence="3" key="1">
    <citation type="journal article" date="2020" name="mSystems">
        <title>Genome- and Community-Level Interaction Insights into Carbon Utilization and Element Cycling Functions of Hydrothermarchaeota in Hydrothermal Sediment.</title>
        <authorList>
            <person name="Zhou Z."/>
            <person name="Liu Y."/>
            <person name="Xu W."/>
            <person name="Pan J."/>
            <person name="Luo Z.H."/>
            <person name="Li M."/>
        </authorList>
    </citation>
    <scope>NUCLEOTIDE SEQUENCE [LARGE SCALE GENOMIC DNA]</scope>
    <source>
        <strain evidence="3">HyVt-489</strain>
    </source>
</reference>
<feature type="transmembrane region" description="Helical" evidence="1">
    <location>
        <begin position="50"/>
        <end position="70"/>
    </location>
</feature>
<dbReference type="InterPro" id="IPR050879">
    <property type="entry name" value="Acyltransferase_3"/>
</dbReference>
<dbReference type="PANTHER" id="PTHR23028:SF131">
    <property type="entry name" value="BLR2367 PROTEIN"/>
    <property type="match status" value="1"/>
</dbReference>
<accession>A0A7C3C8W6</accession>
<organism evidence="3">
    <name type="scientific">Hellea balneolensis</name>
    <dbReference type="NCBI Taxonomy" id="287478"/>
    <lineage>
        <taxon>Bacteria</taxon>
        <taxon>Pseudomonadati</taxon>
        <taxon>Pseudomonadota</taxon>
        <taxon>Alphaproteobacteria</taxon>
        <taxon>Maricaulales</taxon>
        <taxon>Robiginitomaculaceae</taxon>
        <taxon>Hellea</taxon>
    </lineage>
</organism>
<feature type="domain" description="Acyltransferase 3" evidence="2">
    <location>
        <begin position="13"/>
        <end position="238"/>
    </location>
</feature>
<gene>
    <name evidence="3" type="ORF">ENJ46_03170</name>
</gene>
<dbReference type="EMBL" id="DRMN01000208">
    <property type="protein sequence ID" value="HFB54901.1"/>
    <property type="molecule type" value="Genomic_DNA"/>
</dbReference>
<evidence type="ECO:0000259" key="2">
    <source>
        <dbReference type="Pfam" id="PF01757"/>
    </source>
</evidence>
<feature type="transmembrane region" description="Helical" evidence="1">
    <location>
        <begin position="138"/>
        <end position="161"/>
    </location>
</feature>
<feature type="transmembrane region" description="Helical" evidence="1">
    <location>
        <begin position="221"/>
        <end position="238"/>
    </location>
</feature>
<name>A0A7C3C8W6_9PROT</name>
<dbReference type="InterPro" id="IPR002656">
    <property type="entry name" value="Acyl_transf_3_dom"/>
</dbReference>
<dbReference type="Pfam" id="PF01757">
    <property type="entry name" value="Acyl_transf_3"/>
    <property type="match status" value="1"/>
</dbReference>
<sequence>MSLNPQTPYPRNNNIQSLRGFAALLVVLSHLLIIEQKYSPDHILGQWAEFGMVGVDLFFVISGFIMVYVTRVNMPPRPRTSLKFLFARFTRIYPLYWVISAALLAVYVWRPELVFSSQPEPPHILKSFLLWPDTLPPLLAVGWTLIHELGFYLVFAFFLLFRARALPYFLLIWLMVLAGSQTIFADNVHQPVTALILNPLSFEFIAGAFAALIYLKTGAKFAPHILILGIIVATIILIT</sequence>
<feature type="transmembrane region" description="Helical" evidence="1">
    <location>
        <begin position="191"/>
        <end position="214"/>
    </location>
</feature>
<feature type="transmembrane region" description="Helical" evidence="1">
    <location>
        <begin position="168"/>
        <end position="185"/>
    </location>
</feature>
<dbReference type="GO" id="GO:0016747">
    <property type="term" value="F:acyltransferase activity, transferring groups other than amino-acyl groups"/>
    <property type="evidence" value="ECO:0007669"/>
    <property type="project" value="InterPro"/>
</dbReference>
<comment type="caution">
    <text evidence="3">The sequence shown here is derived from an EMBL/GenBank/DDBJ whole genome shotgun (WGS) entry which is preliminary data.</text>
</comment>
<keyword evidence="3" id="KW-0012">Acyltransferase</keyword>
<dbReference type="GO" id="GO:0000271">
    <property type="term" value="P:polysaccharide biosynthetic process"/>
    <property type="evidence" value="ECO:0007669"/>
    <property type="project" value="TreeGrafter"/>
</dbReference>
<keyword evidence="1" id="KW-0812">Transmembrane</keyword>
<dbReference type="GO" id="GO:0016020">
    <property type="term" value="C:membrane"/>
    <property type="evidence" value="ECO:0007669"/>
    <property type="project" value="TreeGrafter"/>
</dbReference>
<protein>
    <submittedName>
        <fullName evidence="3">Acyltransferase</fullName>
    </submittedName>
</protein>
<keyword evidence="1" id="KW-1133">Transmembrane helix</keyword>
<dbReference type="PANTHER" id="PTHR23028">
    <property type="entry name" value="ACETYLTRANSFERASE"/>
    <property type="match status" value="1"/>
</dbReference>
<dbReference type="Proteomes" id="UP000886042">
    <property type="component" value="Unassembled WGS sequence"/>
</dbReference>
<feature type="non-terminal residue" evidence="3">
    <location>
        <position position="239"/>
    </location>
</feature>
<keyword evidence="3" id="KW-0808">Transferase</keyword>
<dbReference type="AlphaFoldDB" id="A0A7C3C8W6"/>